<protein>
    <recommendedName>
        <fullName evidence="1">DUF6843 domain-containing protein</fullName>
    </recommendedName>
</protein>
<accession>A0ABY8VBC9</accession>
<gene>
    <name evidence="2" type="ORF">OBA43_05755</name>
</gene>
<dbReference type="RefSeq" id="WP_284584132.1">
    <property type="nucleotide sequence ID" value="NZ_CP106831.1"/>
</dbReference>
<feature type="domain" description="DUF6843" evidence="1">
    <location>
        <begin position="9"/>
        <end position="101"/>
    </location>
</feature>
<dbReference type="Proteomes" id="UP001223501">
    <property type="component" value="Chromosome"/>
</dbReference>
<evidence type="ECO:0000313" key="3">
    <source>
        <dbReference type="Proteomes" id="UP001223501"/>
    </source>
</evidence>
<evidence type="ECO:0000259" key="1">
    <source>
        <dbReference type="Pfam" id="PF20862"/>
    </source>
</evidence>
<dbReference type="EMBL" id="CP106831">
    <property type="protein sequence ID" value="WIH98427.1"/>
    <property type="molecule type" value="Genomic_DNA"/>
</dbReference>
<dbReference type="InterPro" id="IPR049293">
    <property type="entry name" value="DUF6843"/>
</dbReference>
<keyword evidence="3" id="KW-1185">Reference proteome</keyword>
<evidence type="ECO:0000313" key="2">
    <source>
        <dbReference type="EMBL" id="WIH98427.1"/>
    </source>
</evidence>
<name>A0ABY8VBC9_9FLAO</name>
<organism evidence="2 3">
    <name type="scientific">Empedobacter falsenii</name>
    <dbReference type="NCBI Taxonomy" id="343874"/>
    <lineage>
        <taxon>Bacteria</taxon>
        <taxon>Pseudomonadati</taxon>
        <taxon>Bacteroidota</taxon>
        <taxon>Flavobacteriia</taxon>
        <taxon>Flavobacteriales</taxon>
        <taxon>Weeksellaceae</taxon>
        <taxon>Empedobacter</taxon>
    </lineage>
</organism>
<reference evidence="2 3" key="1">
    <citation type="submission" date="2022-09" db="EMBL/GenBank/DDBJ databases">
        <title>Whole genome sequencing analysis of tet(X)-positive Empedobacter falsenii YWS9-3.</title>
        <authorList>
            <person name="Chen C."/>
            <person name="Lv Y.-L."/>
        </authorList>
    </citation>
    <scope>NUCLEOTIDE SEQUENCE [LARGE SCALE GENOMIC DNA]</scope>
    <source>
        <strain evidence="2 3">YWS9-3_T</strain>
    </source>
</reference>
<sequence length="155" mass="18574">MWKLSNTCEPETFLIPNNYKGEVRIIFNQKCGEKTEYEDKNRVYHIPNDGILLTQFEDEQGFINQKFFIVENGKRKEVQQLMVQDFNEEWTLEKNPNEPPRNKIAIFHAGRTYSDGSSSFYICTYNELKDFEFKYETKRDSLIENKVNKINKYCR</sequence>
<proteinExistence type="predicted"/>
<dbReference type="Pfam" id="PF20862">
    <property type="entry name" value="DUF6843"/>
    <property type="match status" value="1"/>
</dbReference>